<name>A0A4Y9Z9K7_9AGAM</name>
<dbReference type="InterPro" id="IPR029044">
    <property type="entry name" value="Nucleotide-diphossugar_trans"/>
</dbReference>
<evidence type="ECO:0000256" key="1">
    <source>
        <dbReference type="SAM" id="Coils"/>
    </source>
</evidence>
<accession>A0A4Y9Z9K7</accession>
<dbReference type="InterPro" id="IPR002495">
    <property type="entry name" value="Glyco_trans_8"/>
</dbReference>
<dbReference type="STRING" id="205917.A0A4Y9Z9K7"/>
<sequence>MLMDLTRIRARQQDLDKSAHTGLKLPYGDQDVLNAHFQGDWLALPMKWNAQGLGTYANAPSEERRSLGIPEVLRNPSIVHFTGPVHPDMEAVLNPYVQPCIAKPWGYLGAPGHPYAETWWDMLERTSWKGYRNSDAFKALCKEKTMEAARRAVAKLEEQVQASRGGGAPK</sequence>
<organism evidence="2 3">
    <name type="scientific">Dentipellis fragilis</name>
    <dbReference type="NCBI Taxonomy" id="205917"/>
    <lineage>
        <taxon>Eukaryota</taxon>
        <taxon>Fungi</taxon>
        <taxon>Dikarya</taxon>
        <taxon>Basidiomycota</taxon>
        <taxon>Agaricomycotina</taxon>
        <taxon>Agaricomycetes</taxon>
        <taxon>Russulales</taxon>
        <taxon>Hericiaceae</taxon>
        <taxon>Dentipellis</taxon>
    </lineage>
</organism>
<reference evidence="2 3" key="1">
    <citation type="submission" date="2019-02" db="EMBL/GenBank/DDBJ databases">
        <title>Genome sequencing of the rare red list fungi Dentipellis fragilis.</title>
        <authorList>
            <person name="Buettner E."/>
            <person name="Kellner H."/>
        </authorList>
    </citation>
    <scope>NUCLEOTIDE SEQUENCE [LARGE SCALE GENOMIC DNA]</scope>
    <source>
        <strain evidence="2 3">DSM 105465</strain>
    </source>
</reference>
<evidence type="ECO:0000313" key="3">
    <source>
        <dbReference type="Proteomes" id="UP000298327"/>
    </source>
</evidence>
<proteinExistence type="predicted"/>
<dbReference type="Proteomes" id="UP000298327">
    <property type="component" value="Unassembled WGS sequence"/>
</dbReference>
<feature type="coiled-coil region" evidence="1">
    <location>
        <begin position="139"/>
        <end position="166"/>
    </location>
</feature>
<comment type="caution">
    <text evidence="2">The sequence shown here is derived from an EMBL/GenBank/DDBJ whole genome shotgun (WGS) entry which is preliminary data.</text>
</comment>
<keyword evidence="1" id="KW-0175">Coiled coil</keyword>
<dbReference type="OrthoDB" id="2687669at2759"/>
<dbReference type="Pfam" id="PF01501">
    <property type="entry name" value="Glyco_transf_8"/>
    <property type="match status" value="1"/>
</dbReference>
<gene>
    <name evidence="2" type="ORF">EVG20_g2505</name>
</gene>
<dbReference type="GO" id="GO:0016757">
    <property type="term" value="F:glycosyltransferase activity"/>
    <property type="evidence" value="ECO:0007669"/>
    <property type="project" value="InterPro"/>
</dbReference>
<protein>
    <submittedName>
        <fullName evidence="2">Uncharacterized protein</fullName>
    </submittedName>
</protein>
<dbReference type="Gene3D" id="3.90.550.10">
    <property type="entry name" value="Spore Coat Polysaccharide Biosynthesis Protein SpsA, Chain A"/>
    <property type="match status" value="1"/>
</dbReference>
<evidence type="ECO:0000313" key="2">
    <source>
        <dbReference type="EMBL" id="TFY70498.1"/>
    </source>
</evidence>
<dbReference type="EMBL" id="SEOQ01000099">
    <property type="protein sequence ID" value="TFY70498.1"/>
    <property type="molecule type" value="Genomic_DNA"/>
</dbReference>
<keyword evidence="3" id="KW-1185">Reference proteome</keyword>
<dbReference type="AlphaFoldDB" id="A0A4Y9Z9K7"/>
<dbReference type="SUPFAM" id="SSF53448">
    <property type="entry name" value="Nucleotide-diphospho-sugar transferases"/>
    <property type="match status" value="1"/>
</dbReference>